<sequence>MKSIIIYSTKYGCTEKVAGMIKDKIDGEVHLFNISKEKPNNIDYYDNIILGGSIYVGKIRKDIRKYAEENIDLLLTKNLGLFICAGHVDQGALKQELDTAFPEELNNHATVKEILGSEVNFSKMKFLDKAIMKKVSGYTEDTSNIDKKDIEKFVNKFKKLSI</sequence>
<dbReference type="Proteomes" id="UP000724672">
    <property type="component" value="Unassembled WGS sequence"/>
</dbReference>
<dbReference type="InterPro" id="IPR026816">
    <property type="entry name" value="Flavodoxin_dom"/>
</dbReference>
<dbReference type="RefSeq" id="WP_203367435.1">
    <property type="nucleotide sequence ID" value="NZ_WSFT01000051.1"/>
</dbReference>
<dbReference type="GO" id="GO:0010181">
    <property type="term" value="F:FMN binding"/>
    <property type="evidence" value="ECO:0007669"/>
    <property type="project" value="TreeGrafter"/>
</dbReference>
<dbReference type="SUPFAM" id="SSF52218">
    <property type="entry name" value="Flavoproteins"/>
    <property type="match status" value="1"/>
</dbReference>
<dbReference type="Gene3D" id="3.40.50.360">
    <property type="match status" value="1"/>
</dbReference>
<dbReference type="Pfam" id="PF12724">
    <property type="entry name" value="Flavodoxin_5"/>
    <property type="match status" value="1"/>
</dbReference>
<dbReference type="AlphaFoldDB" id="A0A942Z7F4"/>
<organism evidence="2 3">
    <name type="scientific">Anaeromonas frigoriresistens</name>
    <dbReference type="NCBI Taxonomy" id="2683708"/>
    <lineage>
        <taxon>Bacteria</taxon>
        <taxon>Bacillati</taxon>
        <taxon>Bacillota</taxon>
        <taxon>Tissierellia</taxon>
        <taxon>Tissierellales</taxon>
        <taxon>Thermohalobacteraceae</taxon>
        <taxon>Anaeromonas</taxon>
    </lineage>
</organism>
<comment type="caution">
    <text evidence="2">The sequence shown here is derived from an EMBL/GenBank/DDBJ whole genome shotgun (WGS) entry which is preliminary data.</text>
</comment>
<name>A0A942Z7F4_9FIRM</name>
<evidence type="ECO:0000259" key="1">
    <source>
        <dbReference type="Pfam" id="PF12724"/>
    </source>
</evidence>
<protein>
    <submittedName>
        <fullName evidence="2">Flavodoxin</fullName>
    </submittedName>
</protein>
<dbReference type="PANTHER" id="PTHR38030">
    <property type="entry name" value="PROTOPORPHYRINOGEN IX DEHYDROGENASE [MENAQUINONE]"/>
    <property type="match status" value="1"/>
</dbReference>
<dbReference type="PANTHER" id="PTHR38030:SF2">
    <property type="entry name" value="PROTOPORPHYRINOGEN IX DEHYDROGENASE [QUINONE]"/>
    <property type="match status" value="1"/>
</dbReference>
<keyword evidence="3" id="KW-1185">Reference proteome</keyword>
<evidence type="ECO:0000313" key="3">
    <source>
        <dbReference type="Proteomes" id="UP000724672"/>
    </source>
</evidence>
<proteinExistence type="predicted"/>
<dbReference type="InterPro" id="IPR052200">
    <property type="entry name" value="Protoporphyrinogen_IX_DH"/>
</dbReference>
<dbReference type="GO" id="GO:0006783">
    <property type="term" value="P:heme biosynthetic process"/>
    <property type="evidence" value="ECO:0007669"/>
    <property type="project" value="TreeGrafter"/>
</dbReference>
<dbReference type="GO" id="GO:0070819">
    <property type="term" value="F:menaquinone-dependent protoporphyrinogen oxidase activity"/>
    <property type="evidence" value="ECO:0007669"/>
    <property type="project" value="TreeGrafter"/>
</dbReference>
<dbReference type="EMBL" id="WSFT01000051">
    <property type="protein sequence ID" value="MBS4539511.1"/>
    <property type="molecule type" value="Genomic_DNA"/>
</dbReference>
<gene>
    <name evidence="2" type="ORF">GOQ27_13630</name>
</gene>
<accession>A0A942Z7F4</accession>
<evidence type="ECO:0000313" key="2">
    <source>
        <dbReference type="EMBL" id="MBS4539511.1"/>
    </source>
</evidence>
<reference evidence="2" key="1">
    <citation type="submission" date="2019-12" db="EMBL/GenBank/DDBJ databases">
        <title>Clostridiaceae gen. nov. sp. nov., isolated from sediment in Xinjiang, China.</title>
        <authorList>
            <person name="Zhang R."/>
        </authorList>
    </citation>
    <scope>NUCLEOTIDE SEQUENCE</scope>
    <source>
        <strain evidence="2">D2Q-11</strain>
    </source>
</reference>
<feature type="domain" description="Flavodoxin" evidence="1">
    <location>
        <begin position="4"/>
        <end position="144"/>
    </location>
</feature>
<dbReference type="InterPro" id="IPR029039">
    <property type="entry name" value="Flavoprotein-like_sf"/>
</dbReference>